<protein>
    <submittedName>
        <fullName evidence="1">Uncharacterized protein</fullName>
    </submittedName>
</protein>
<reference evidence="1 2" key="1">
    <citation type="journal article" date="2022" name="Plant J.">
        <title>Chromosome-level genome of Camellia lanceoleosa provides a valuable resource for understanding genome evolution and self-incompatibility.</title>
        <authorList>
            <person name="Gong W."/>
            <person name="Xiao S."/>
            <person name="Wang L."/>
            <person name="Liao Z."/>
            <person name="Chang Y."/>
            <person name="Mo W."/>
            <person name="Hu G."/>
            <person name="Li W."/>
            <person name="Zhao G."/>
            <person name="Zhu H."/>
            <person name="Hu X."/>
            <person name="Ji K."/>
            <person name="Xiang X."/>
            <person name="Song Q."/>
            <person name="Yuan D."/>
            <person name="Jin S."/>
            <person name="Zhang L."/>
        </authorList>
    </citation>
    <scope>NUCLEOTIDE SEQUENCE [LARGE SCALE GENOMIC DNA]</scope>
    <source>
        <strain evidence="1">SQ_2022a</strain>
    </source>
</reference>
<accession>A0ACC0I2D5</accession>
<keyword evidence="2" id="KW-1185">Reference proteome</keyword>
<gene>
    <name evidence="1" type="ORF">LOK49_LG04G00197</name>
</gene>
<sequence length="148" mass="16898">MNEEPSNQRVLPTDILAEKQSCAAQAHPSSAYVVSPVWRVSPKNNGSTLFDSFELQAVTKQLNRALQAPNSNHPLSPYLYYLRSPFYRQRLGNIYRENAKTPKRIASRRVDRARVDAKAGGKDTGGGRGHFVIRLWKKIKCRFLWNKQ</sequence>
<evidence type="ECO:0000313" key="2">
    <source>
        <dbReference type="Proteomes" id="UP001060215"/>
    </source>
</evidence>
<organism evidence="1 2">
    <name type="scientific">Camellia lanceoleosa</name>
    <dbReference type="NCBI Taxonomy" id="1840588"/>
    <lineage>
        <taxon>Eukaryota</taxon>
        <taxon>Viridiplantae</taxon>
        <taxon>Streptophyta</taxon>
        <taxon>Embryophyta</taxon>
        <taxon>Tracheophyta</taxon>
        <taxon>Spermatophyta</taxon>
        <taxon>Magnoliopsida</taxon>
        <taxon>eudicotyledons</taxon>
        <taxon>Gunneridae</taxon>
        <taxon>Pentapetalae</taxon>
        <taxon>asterids</taxon>
        <taxon>Ericales</taxon>
        <taxon>Theaceae</taxon>
        <taxon>Camellia</taxon>
    </lineage>
</organism>
<dbReference type="EMBL" id="CM045759">
    <property type="protein sequence ID" value="KAI8019447.1"/>
    <property type="molecule type" value="Genomic_DNA"/>
</dbReference>
<comment type="caution">
    <text evidence="1">The sequence shown here is derived from an EMBL/GenBank/DDBJ whole genome shotgun (WGS) entry which is preliminary data.</text>
</comment>
<evidence type="ECO:0000313" key="1">
    <source>
        <dbReference type="EMBL" id="KAI8019447.1"/>
    </source>
</evidence>
<name>A0ACC0I2D5_9ERIC</name>
<dbReference type="Proteomes" id="UP001060215">
    <property type="component" value="Chromosome 2"/>
</dbReference>
<proteinExistence type="predicted"/>